<evidence type="ECO:0000256" key="6">
    <source>
        <dbReference type="ARBA" id="ARBA00023034"/>
    </source>
</evidence>
<dbReference type="InterPro" id="IPR048361">
    <property type="entry name" value="Vps52_C"/>
</dbReference>
<dbReference type="GO" id="GO:0007041">
    <property type="term" value="P:lysosomal transport"/>
    <property type="evidence" value="ECO:0007669"/>
    <property type="project" value="TreeGrafter"/>
</dbReference>
<dbReference type="InterPro" id="IPR016135">
    <property type="entry name" value="UBQ-conjugating_enzyme/RWD"/>
</dbReference>
<proteinExistence type="inferred from homology"/>
<feature type="coiled-coil region" evidence="7">
    <location>
        <begin position="652"/>
        <end position="682"/>
    </location>
</feature>
<keyword evidence="6" id="KW-0333">Golgi apparatus</keyword>
<dbReference type="Gene3D" id="3.10.110.10">
    <property type="entry name" value="Ubiquitin Conjugating Enzyme"/>
    <property type="match status" value="1"/>
</dbReference>
<dbReference type="InterPro" id="IPR000608">
    <property type="entry name" value="UBC"/>
</dbReference>
<dbReference type="Proteomes" id="UP000035681">
    <property type="component" value="Unplaced"/>
</dbReference>
<evidence type="ECO:0000256" key="3">
    <source>
        <dbReference type="ARBA" id="ARBA00017083"/>
    </source>
</evidence>
<feature type="coiled-coil region" evidence="7">
    <location>
        <begin position="578"/>
        <end position="605"/>
    </location>
</feature>
<name>A0AAF5DEG9_STRER</name>
<evidence type="ECO:0000256" key="2">
    <source>
        <dbReference type="ARBA" id="ARBA00008180"/>
    </source>
</evidence>
<reference evidence="10" key="1">
    <citation type="submission" date="2024-02" db="UniProtKB">
        <authorList>
            <consortium name="WormBaseParasite"/>
        </authorList>
    </citation>
    <scope>IDENTIFICATION</scope>
</reference>
<evidence type="ECO:0000313" key="10">
    <source>
        <dbReference type="WBParaSite" id="TCONS_00011122.p1"/>
    </source>
</evidence>
<evidence type="ECO:0000256" key="7">
    <source>
        <dbReference type="SAM" id="Coils"/>
    </source>
</evidence>
<evidence type="ECO:0000256" key="5">
    <source>
        <dbReference type="ARBA" id="ARBA00022927"/>
    </source>
</evidence>
<dbReference type="PANTHER" id="PTHR14190">
    <property type="entry name" value="SUPPRESSOR OF ACTIN MUTATIONS 2/VACUOLAR PROTEIN SORTING 52"/>
    <property type="match status" value="1"/>
</dbReference>
<dbReference type="Pfam" id="PF00179">
    <property type="entry name" value="UQ_con"/>
    <property type="match status" value="1"/>
</dbReference>
<dbReference type="CDD" id="cd00195">
    <property type="entry name" value="UBCc_UEV"/>
    <property type="match status" value="1"/>
</dbReference>
<dbReference type="InterPro" id="IPR007258">
    <property type="entry name" value="Vps52"/>
</dbReference>
<dbReference type="AlphaFoldDB" id="A0AAF5DEG9"/>
<dbReference type="GO" id="GO:0042147">
    <property type="term" value="P:retrograde transport, endosome to Golgi"/>
    <property type="evidence" value="ECO:0007669"/>
    <property type="project" value="TreeGrafter"/>
</dbReference>
<keyword evidence="4" id="KW-0813">Transport</keyword>
<evidence type="ECO:0000256" key="4">
    <source>
        <dbReference type="ARBA" id="ARBA00022448"/>
    </source>
</evidence>
<keyword evidence="5" id="KW-0653">Protein transport</keyword>
<comment type="subcellular location">
    <subcellularLocation>
        <location evidence="1">Golgi apparatus</location>
        <location evidence="1">trans-Golgi network</location>
    </subcellularLocation>
</comment>
<dbReference type="InterPro" id="IPR048319">
    <property type="entry name" value="Vps52_CC"/>
</dbReference>
<organism evidence="9 10">
    <name type="scientific">Strongyloides stercoralis</name>
    <name type="common">Threadworm</name>
    <dbReference type="NCBI Taxonomy" id="6248"/>
    <lineage>
        <taxon>Eukaryota</taxon>
        <taxon>Metazoa</taxon>
        <taxon>Ecdysozoa</taxon>
        <taxon>Nematoda</taxon>
        <taxon>Chromadorea</taxon>
        <taxon>Rhabditida</taxon>
        <taxon>Tylenchina</taxon>
        <taxon>Panagrolaimomorpha</taxon>
        <taxon>Strongyloidoidea</taxon>
        <taxon>Strongyloididae</taxon>
        <taxon>Strongyloides</taxon>
    </lineage>
</organism>
<dbReference type="WBParaSite" id="TCONS_00011122.p1">
    <property type="protein sequence ID" value="TCONS_00011122.p1"/>
    <property type="gene ID" value="XLOC_005227"/>
</dbReference>
<accession>A0AAF5DEG9</accession>
<evidence type="ECO:0000259" key="8">
    <source>
        <dbReference type="PROSITE" id="PS50127"/>
    </source>
</evidence>
<keyword evidence="7" id="KW-0175">Coiled coil</keyword>
<dbReference type="GO" id="GO:0005829">
    <property type="term" value="C:cytosol"/>
    <property type="evidence" value="ECO:0007669"/>
    <property type="project" value="GOC"/>
</dbReference>
<dbReference type="GO" id="GO:0032456">
    <property type="term" value="P:endocytic recycling"/>
    <property type="evidence" value="ECO:0007669"/>
    <property type="project" value="TreeGrafter"/>
</dbReference>
<sequence length="891" mass="104366">MSSEGVQINNDDDVINLLEHCTDLENCSKDINTKLSNIHNSVVEDCISQVERLVHLHNEINKCDKIFDSLENTLSSFLIQLGTIGYDMQSLQTESTSINQQLDNLQSVRNHLSKFIEQVSVSPKIISTITEADCNDPTFIQSLIQLQQQIHFIKSQEFLEAKSINEVKIVVENLKNTAILKIREWILMKINSMKKPLSNYQIIQNALLKNKYFYEFLVANDRRIAKQIKEEYIDTVSKMFYSYFKTYTSRLFKIQTEAATKDDLLGYDDTKQRLISSVLSLGKGQPTKNKTSVFSLAGRHSLLTMDLISPIIVPHVSQQMNESIEFEKIFRSVQYSLVDHASYEYLFSADFFLIAGENLIEHFSQVMGKSIGYFSQFFSDKIQSNHDAISLYICICLCKKLRQLLIEREINSFDGYWHSLEQLLWCRLEKVMANHNESLRNYDFTKVNYGQKKQSTDCIKPHHVIRRYAEMTSAMIYCSKLTDPTPDACLHDILSKQQKEIELFITRYCSQLSPKEKLFFSINNYDMITSVLIEAHCSDARERDLFENLRQECVEVYVEEILKEYFQELVTFVKNTELLISKDNIEELKKNKETLKKVVNNFNNMWKQNIDKINKEILDSFSNFKNGTNILQFTFSHFIQYYQKLTKICTHKVFENDKNNELEEALTQKERLTRECDAILKLHEVRYRAATNFDDYKNWNCYIIGYPGTPYDDGIFFFRIEFDEKGYPQKAPRVFFETRIDHPCILVDGEVRFWDEWWNSKMQALDVFKQLDKLMIDFNLFVLQYEWGNKMDGFVKLDIDIKKNSCPVECYFDSTTKTVLFNSNFDELTSAVGPDDWMRNTSVEISQKIPLEDFLRIILSKDFTQDELAKKSLDELLCINSKIVKLFKGKL</sequence>
<dbReference type="PANTHER" id="PTHR14190:SF7">
    <property type="entry name" value="VACUOLAR PROTEIN SORTING-ASSOCIATED PROTEIN 52 HOMOLOG"/>
    <property type="match status" value="1"/>
</dbReference>
<dbReference type="SMART" id="SM00212">
    <property type="entry name" value="UBCc"/>
    <property type="match status" value="1"/>
</dbReference>
<dbReference type="PROSITE" id="PS50127">
    <property type="entry name" value="UBC_2"/>
    <property type="match status" value="1"/>
</dbReference>
<protein>
    <recommendedName>
        <fullName evidence="3">Vacuolar protein sorting-associated protein 52 homolog</fullName>
    </recommendedName>
</protein>
<dbReference type="GO" id="GO:0006896">
    <property type="term" value="P:Golgi to vacuole transport"/>
    <property type="evidence" value="ECO:0007669"/>
    <property type="project" value="TreeGrafter"/>
</dbReference>
<comment type="similarity">
    <text evidence="2">Belongs to the VPS52 family.</text>
</comment>
<dbReference type="Pfam" id="PF20655">
    <property type="entry name" value="Vps52_C"/>
    <property type="match status" value="1"/>
</dbReference>
<dbReference type="GO" id="GO:0015031">
    <property type="term" value="P:protein transport"/>
    <property type="evidence" value="ECO:0007669"/>
    <property type="project" value="UniProtKB-KW"/>
</dbReference>
<dbReference type="GO" id="GO:0000938">
    <property type="term" value="C:GARP complex"/>
    <property type="evidence" value="ECO:0007669"/>
    <property type="project" value="TreeGrafter"/>
</dbReference>
<evidence type="ECO:0000256" key="1">
    <source>
        <dbReference type="ARBA" id="ARBA00004601"/>
    </source>
</evidence>
<dbReference type="SUPFAM" id="SSF54495">
    <property type="entry name" value="UBC-like"/>
    <property type="match status" value="1"/>
</dbReference>
<dbReference type="Pfam" id="PF04129">
    <property type="entry name" value="Vps52_CC"/>
    <property type="match status" value="1"/>
</dbReference>
<feature type="domain" description="UBC core" evidence="8">
    <location>
        <begin position="667"/>
        <end position="816"/>
    </location>
</feature>
<evidence type="ECO:0000313" key="9">
    <source>
        <dbReference type="Proteomes" id="UP000035681"/>
    </source>
</evidence>
<dbReference type="GO" id="GO:0019905">
    <property type="term" value="F:syntaxin binding"/>
    <property type="evidence" value="ECO:0007669"/>
    <property type="project" value="TreeGrafter"/>
</dbReference>
<keyword evidence="9" id="KW-1185">Reference proteome</keyword>